<evidence type="ECO:0000256" key="10">
    <source>
        <dbReference type="ARBA" id="ARBA00023160"/>
    </source>
</evidence>
<dbReference type="GO" id="GO:0006633">
    <property type="term" value="P:fatty acid biosynthetic process"/>
    <property type="evidence" value="ECO:0007669"/>
    <property type="project" value="UniProtKB-KW"/>
</dbReference>
<evidence type="ECO:0000256" key="7">
    <source>
        <dbReference type="ARBA" id="ARBA00022946"/>
    </source>
</evidence>
<feature type="region of interest" description="Disordered" evidence="13">
    <location>
        <begin position="94"/>
        <end position="113"/>
    </location>
</feature>
<evidence type="ECO:0000256" key="8">
    <source>
        <dbReference type="ARBA" id="ARBA00023098"/>
    </source>
</evidence>
<organism evidence="15">
    <name type="scientific">Clastoptera arizonana</name>
    <name type="common">Arizona spittle bug</name>
    <dbReference type="NCBI Taxonomy" id="38151"/>
    <lineage>
        <taxon>Eukaryota</taxon>
        <taxon>Metazoa</taxon>
        <taxon>Ecdysozoa</taxon>
        <taxon>Arthropoda</taxon>
        <taxon>Hexapoda</taxon>
        <taxon>Insecta</taxon>
        <taxon>Pterygota</taxon>
        <taxon>Neoptera</taxon>
        <taxon>Paraneoptera</taxon>
        <taxon>Hemiptera</taxon>
        <taxon>Auchenorrhyncha</taxon>
        <taxon>Cercopoidea</taxon>
        <taxon>Clastopteridae</taxon>
        <taxon>Clastoptera</taxon>
    </lineage>
</organism>
<keyword evidence="8" id="KW-0443">Lipid metabolism</keyword>
<dbReference type="InterPro" id="IPR052760">
    <property type="entry name" value="Mitochondrial_malonyltrans"/>
</dbReference>
<keyword evidence="7" id="KW-0809">Transit peptide</keyword>
<dbReference type="SUPFAM" id="SSF52151">
    <property type="entry name" value="FabD/lysophospholipase-like"/>
    <property type="match status" value="1"/>
</dbReference>
<dbReference type="SMART" id="SM00827">
    <property type="entry name" value="PKS_AT"/>
    <property type="match status" value="1"/>
</dbReference>
<evidence type="ECO:0000256" key="11">
    <source>
        <dbReference type="ARBA" id="ARBA00061523"/>
    </source>
</evidence>
<reference evidence="15" key="1">
    <citation type="submission" date="2015-12" db="EMBL/GenBank/DDBJ databases">
        <title>De novo transcriptome assembly of four potential Pierce s Disease insect vectors from Arizona vineyards.</title>
        <authorList>
            <person name="Tassone E.E."/>
        </authorList>
    </citation>
    <scope>NUCLEOTIDE SEQUENCE</scope>
</reference>
<dbReference type="FunFam" id="3.30.70.250:FF:000005">
    <property type="entry name" value="Malonyl-CoA-acyl carrier protein transacylase, mitochondrial"/>
    <property type="match status" value="1"/>
</dbReference>
<keyword evidence="9" id="KW-0496">Mitochondrion</keyword>
<keyword evidence="5" id="KW-0808">Transferase</keyword>
<dbReference type="Gene3D" id="3.30.70.250">
    <property type="entry name" value="Malonyl-CoA ACP transacylase, ACP-binding"/>
    <property type="match status" value="1"/>
</dbReference>
<keyword evidence="6" id="KW-0276">Fatty acid metabolism</keyword>
<comment type="pathway">
    <text evidence="2">Lipid metabolism; fatty acid biosynthesis.</text>
</comment>
<gene>
    <name evidence="15" type="ORF">g.6065</name>
</gene>
<keyword evidence="10" id="KW-0275">Fatty acid biosynthesis</keyword>
<evidence type="ECO:0000256" key="12">
    <source>
        <dbReference type="ARBA" id="ARBA00077751"/>
    </source>
</evidence>
<evidence type="ECO:0000256" key="13">
    <source>
        <dbReference type="SAM" id="MobiDB-lite"/>
    </source>
</evidence>
<dbReference type="EC" id="2.3.1.39" evidence="3"/>
<keyword evidence="4" id="KW-0444">Lipid biosynthesis</keyword>
<dbReference type="Pfam" id="PF00698">
    <property type="entry name" value="Acyl_transf_1"/>
    <property type="match status" value="1"/>
</dbReference>
<proteinExistence type="inferred from homology"/>
<accession>A0A1B6D2F3</accession>
<comment type="similarity">
    <text evidence="11">Belongs to the type II malonyltransferase family.</text>
</comment>
<feature type="domain" description="Malonyl-CoA:ACP transacylase (MAT)" evidence="14">
    <location>
        <begin position="124"/>
        <end position="429"/>
    </location>
</feature>
<evidence type="ECO:0000256" key="3">
    <source>
        <dbReference type="ARBA" id="ARBA00013258"/>
    </source>
</evidence>
<evidence type="ECO:0000256" key="1">
    <source>
        <dbReference type="ARBA" id="ARBA00004173"/>
    </source>
</evidence>
<dbReference type="GO" id="GO:0004314">
    <property type="term" value="F:[acyl-carrier-protein] S-malonyltransferase activity"/>
    <property type="evidence" value="ECO:0007669"/>
    <property type="project" value="UniProtKB-EC"/>
</dbReference>
<evidence type="ECO:0000313" key="15">
    <source>
        <dbReference type="EMBL" id="JAS19793.1"/>
    </source>
</evidence>
<dbReference type="EMBL" id="GEDC01017505">
    <property type="protein sequence ID" value="JAS19793.1"/>
    <property type="molecule type" value="Transcribed_RNA"/>
</dbReference>
<dbReference type="PANTHER" id="PTHR47170">
    <property type="entry name" value="MALONYL-COA ACP TRANSACYLASE, ACP-BINDING"/>
    <property type="match status" value="1"/>
</dbReference>
<evidence type="ECO:0000256" key="5">
    <source>
        <dbReference type="ARBA" id="ARBA00022679"/>
    </source>
</evidence>
<dbReference type="InterPro" id="IPR001227">
    <property type="entry name" value="Ac_transferase_dom_sf"/>
</dbReference>
<evidence type="ECO:0000256" key="2">
    <source>
        <dbReference type="ARBA" id="ARBA00005194"/>
    </source>
</evidence>
<feature type="compositionally biased region" description="Polar residues" evidence="13">
    <location>
        <begin position="94"/>
        <end position="105"/>
    </location>
</feature>
<evidence type="ECO:0000259" key="14">
    <source>
        <dbReference type="SMART" id="SM00827"/>
    </source>
</evidence>
<sequence length="432" mass="48349">MCQNINSLFYKVITTNNLKTPRTLKNSIINGFFKFHFSTKTLITFNKSSEHEQSIINKNQMYDKDNTKNLKDLLDNAATFVDQVPANEENRWSTTPYLQGSIPRNQSHHSLRPRVNPNETSIILFPGEGSQYVGMGKELLKFPSCRDLFEIANEILKFNLMKLCLQGPNSELNKTTAAQLSILVTSLAAIERLKEERPSAIENCIATAGFGVGELAALVFAGVLKFERAVRLTQLRGEAMQMASDLAPGGMMTVLYGPSSKLGYALLKAKESAIAAGVDKPRCSIAKYLFPHCKVIAGNKECLDYIEQNKDEYKLNQVRRLSVSGAFYSDLMRPAAEPFKKALLKSNLEEPIIAVHSTCDGKRYKGVEHIKKQLPKQMYNPIRWEQLLHVLYERPIGENFPATYECGPGNSLKDILKMVNAKAWSSCNGVIV</sequence>
<dbReference type="GO" id="GO:0005739">
    <property type="term" value="C:mitochondrion"/>
    <property type="evidence" value="ECO:0007669"/>
    <property type="project" value="UniProtKB-SubCell"/>
</dbReference>
<protein>
    <recommendedName>
        <fullName evidence="3">[acyl-carrier-protein] S-malonyltransferase</fullName>
        <ecNumber evidence="3">2.3.1.39</ecNumber>
    </recommendedName>
    <alternativeName>
        <fullName evidence="12">[Acyl-carrier-protein] malonyltransferase</fullName>
    </alternativeName>
</protein>
<evidence type="ECO:0000256" key="9">
    <source>
        <dbReference type="ARBA" id="ARBA00023128"/>
    </source>
</evidence>
<dbReference type="InterPro" id="IPR014043">
    <property type="entry name" value="Acyl_transferase_dom"/>
</dbReference>
<dbReference type="InterPro" id="IPR016035">
    <property type="entry name" value="Acyl_Trfase/lysoPLipase"/>
</dbReference>
<evidence type="ECO:0000256" key="4">
    <source>
        <dbReference type="ARBA" id="ARBA00022516"/>
    </source>
</evidence>
<dbReference type="AlphaFoldDB" id="A0A1B6D2F3"/>
<name>A0A1B6D2F3_9HEMI</name>
<dbReference type="Gene3D" id="3.40.366.10">
    <property type="entry name" value="Malonyl-Coenzyme A Acyl Carrier Protein, domain 2"/>
    <property type="match status" value="1"/>
</dbReference>
<evidence type="ECO:0000256" key="6">
    <source>
        <dbReference type="ARBA" id="ARBA00022832"/>
    </source>
</evidence>
<comment type="subcellular location">
    <subcellularLocation>
        <location evidence="1">Mitochondrion</location>
    </subcellularLocation>
</comment>
<dbReference type="PANTHER" id="PTHR47170:SF2">
    <property type="entry name" value="MALONYL-COA:ACP TRANSACYLASE (MAT) DOMAIN-CONTAINING PROTEIN"/>
    <property type="match status" value="1"/>
</dbReference>